<keyword evidence="10" id="KW-0472">Membrane</keyword>
<protein>
    <submittedName>
        <fullName evidence="12">Cytochrome c</fullName>
    </submittedName>
</protein>
<evidence type="ECO:0000256" key="7">
    <source>
        <dbReference type="ARBA" id="ARBA00022982"/>
    </source>
</evidence>
<evidence type="ECO:0000259" key="11">
    <source>
        <dbReference type="Pfam" id="PF14537"/>
    </source>
</evidence>
<dbReference type="Proteomes" id="UP000556026">
    <property type="component" value="Unassembled WGS sequence"/>
</dbReference>
<evidence type="ECO:0000256" key="9">
    <source>
        <dbReference type="SAM" id="MobiDB-lite"/>
    </source>
</evidence>
<name>A0A6V8MJK8_9BACT</name>
<proteinExistence type="predicted"/>
<dbReference type="GO" id="GO:0046872">
    <property type="term" value="F:metal ion binding"/>
    <property type="evidence" value="ECO:0007669"/>
    <property type="project" value="UniProtKB-KW"/>
</dbReference>
<evidence type="ECO:0000256" key="4">
    <source>
        <dbReference type="ARBA" id="ARBA00022617"/>
    </source>
</evidence>
<dbReference type="InterPro" id="IPR012286">
    <property type="entry name" value="Tetrahaem_cytochrome"/>
</dbReference>
<dbReference type="Pfam" id="PF14537">
    <property type="entry name" value="Cytochrom_c3_2"/>
    <property type="match status" value="1"/>
</dbReference>
<dbReference type="PANTHER" id="PTHR35038:SF8">
    <property type="entry name" value="C-TYPE POLYHEME CYTOCHROME OMCC"/>
    <property type="match status" value="1"/>
</dbReference>
<evidence type="ECO:0000313" key="12">
    <source>
        <dbReference type="EMBL" id="GFO60158.1"/>
    </source>
</evidence>
<evidence type="ECO:0000256" key="8">
    <source>
        <dbReference type="ARBA" id="ARBA00023004"/>
    </source>
</evidence>
<keyword evidence="13" id="KW-1185">Reference proteome</keyword>
<keyword evidence="6" id="KW-0732">Signal</keyword>
<keyword evidence="4" id="KW-0349">Heme</keyword>
<organism evidence="12 13">
    <name type="scientific">Geomonas silvestris</name>
    <dbReference type="NCBI Taxonomy" id="2740184"/>
    <lineage>
        <taxon>Bacteria</taxon>
        <taxon>Pseudomonadati</taxon>
        <taxon>Thermodesulfobacteriota</taxon>
        <taxon>Desulfuromonadia</taxon>
        <taxon>Geobacterales</taxon>
        <taxon>Geobacteraceae</taxon>
        <taxon>Geomonas</taxon>
    </lineage>
</organism>
<evidence type="ECO:0000256" key="2">
    <source>
        <dbReference type="ARBA" id="ARBA00004196"/>
    </source>
</evidence>
<keyword evidence="8" id="KW-0408">Iron</keyword>
<keyword evidence="3" id="KW-0813">Transport</keyword>
<keyword evidence="7" id="KW-0249">Electron transport</keyword>
<gene>
    <name evidence="12" type="ORF">GMST_24830</name>
</gene>
<evidence type="ECO:0000256" key="10">
    <source>
        <dbReference type="SAM" id="Phobius"/>
    </source>
</evidence>
<feature type="domain" description="Tetrahaem cytochrome" evidence="11">
    <location>
        <begin position="82"/>
        <end position="153"/>
    </location>
</feature>
<sequence>MKSHVWRPLYVVLLVVGTVLLVRKVLVPADFGIGSRGYMYGWHRPSNEAEWQKVTVKYRTAEYCKDCHADKYQEIKQSPHAAISCENCHGPALKHPDDPRSLTIDRSRELCARCHFRLEYPTSGRGKIRGIDPKTHNPGLECVTCHWPHDPRKQGHTKKSAAASGLPGRPASIGHKGGGHDIA</sequence>
<evidence type="ECO:0000313" key="13">
    <source>
        <dbReference type="Proteomes" id="UP000556026"/>
    </source>
</evidence>
<comment type="subcellular location">
    <subcellularLocation>
        <location evidence="2">Cell envelope</location>
    </subcellularLocation>
</comment>
<comment type="caution">
    <text evidence="12">The sequence shown here is derived from an EMBL/GenBank/DDBJ whole genome shotgun (WGS) entry which is preliminary data.</text>
</comment>
<accession>A0A6V8MJK8</accession>
<dbReference type="RefSeq" id="WP_246399522.1">
    <property type="nucleotide sequence ID" value="NZ_BLXX01000007.1"/>
</dbReference>
<dbReference type="AlphaFoldDB" id="A0A6V8MJK8"/>
<dbReference type="Gene3D" id="1.10.287.3080">
    <property type="match status" value="1"/>
</dbReference>
<keyword evidence="5" id="KW-0479">Metal-binding</keyword>
<evidence type="ECO:0000256" key="1">
    <source>
        <dbReference type="ARBA" id="ARBA00001926"/>
    </source>
</evidence>
<evidence type="ECO:0000256" key="3">
    <source>
        <dbReference type="ARBA" id="ARBA00022448"/>
    </source>
</evidence>
<keyword evidence="10" id="KW-1133">Transmembrane helix</keyword>
<evidence type="ECO:0000256" key="6">
    <source>
        <dbReference type="ARBA" id="ARBA00022729"/>
    </source>
</evidence>
<reference evidence="13" key="1">
    <citation type="submission" date="2020-06" db="EMBL/GenBank/DDBJ databases">
        <title>Draft genomic sequence of Geomonas sp. Red330.</title>
        <authorList>
            <person name="Itoh H."/>
            <person name="Zhenxing X."/>
            <person name="Ushijima N."/>
            <person name="Masuda Y."/>
            <person name="Shiratori Y."/>
            <person name="Senoo K."/>
        </authorList>
    </citation>
    <scope>NUCLEOTIDE SEQUENCE [LARGE SCALE GENOMIC DNA]</scope>
    <source>
        <strain evidence="13">Red330</strain>
    </source>
</reference>
<evidence type="ECO:0000256" key="5">
    <source>
        <dbReference type="ARBA" id="ARBA00022723"/>
    </source>
</evidence>
<feature type="region of interest" description="Disordered" evidence="9">
    <location>
        <begin position="151"/>
        <end position="183"/>
    </location>
</feature>
<comment type="cofactor">
    <cofactor evidence="1">
        <name>heme c</name>
        <dbReference type="ChEBI" id="CHEBI:61717"/>
    </cofactor>
</comment>
<dbReference type="SUPFAM" id="SSF48695">
    <property type="entry name" value="Multiheme cytochromes"/>
    <property type="match status" value="1"/>
</dbReference>
<keyword evidence="10" id="KW-0812">Transmembrane</keyword>
<dbReference type="InterPro" id="IPR051829">
    <property type="entry name" value="Multiheme_Cytochr_ET"/>
</dbReference>
<dbReference type="EMBL" id="BLXX01000007">
    <property type="protein sequence ID" value="GFO60158.1"/>
    <property type="molecule type" value="Genomic_DNA"/>
</dbReference>
<dbReference type="InterPro" id="IPR036280">
    <property type="entry name" value="Multihaem_cyt_sf"/>
</dbReference>
<dbReference type="GO" id="GO:0030313">
    <property type="term" value="C:cell envelope"/>
    <property type="evidence" value="ECO:0007669"/>
    <property type="project" value="UniProtKB-SubCell"/>
</dbReference>
<dbReference type="PANTHER" id="PTHR35038">
    <property type="entry name" value="DISSIMILATORY SULFITE REDUCTASE SIRA"/>
    <property type="match status" value="1"/>
</dbReference>
<feature type="transmembrane region" description="Helical" evidence="10">
    <location>
        <begin position="6"/>
        <end position="26"/>
    </location>
</feature>